<feature type="transmembrane region" description="Helical" evidence="4">
    <location>
        <begin position="28"/>
        <end position="50"/>
    </location>
</feature>
<dbReference type="InterPro" id="IPR036259">
    <property type="entry name" value="MFS_trans_sf"/>
</dbReference>
<dbReference type="PROSITE" id="PS50850">
    <property type="entry name" value="MFS"/>
    <property type="match status" value="1"/>
</dbReference>
<feature type="transmembrane region" description="Helical" evidence="4">
    <location>
        <begin position="266"/>
        <end position="285"/>
    </location>
</feature>
<keyword evidence="3 4" id="KW-0472">Membrane</keyword>
<protein>
    <submittedName>
        <fullName evidence="6">MFS family arabinose efflux permease</fullName>
    </submittedName>
</protein>
<feature type="transmembrane region" description="Helical" evidence="4">
    <location>
        <begin position="114"/>
        <end position="138"/>
    </location>
</feature>
<feature type="transmembrane region" description="Helical" evidence="4">
    <location>
        <begin position="381"/>
        <end position="400"/>
    </location>
</feature>
<accession>A0A2W7NV99</accession>
<comment type="caution">
    <text evidence="6">The sequence shown here is derived from an EMBL/GenBank/DDBJ whole genome shotgun (WGS) entry which is preliminary data.</text>
</comment>
<feature type="transmembrane region" description="Helical" evidence="4">
    <location>
        <begin position="150"/>
        <end position="169"/>
    </location>
</feature>
<feature type="transmembrane region" description="Helical" evidence="4">
    <location>
        <begin position="90"/>
        <end position="108"/>
    </location>
</feature>
<feature type="transmembrane region" description="Helical" evidence="4">
    <location>
        <begin position="317"/>
        <end position="341"/>
    </location>
</feature>
<keyword evidence="1 4" id="KW-0812">Transmembrane</keyword>
<feature type="domain" description="Major facilitator superfamily (MFS) profile" evidence="5">
    <location>
        <begin position="226"/>
        <end position="414"/>
    </location>
</feature>
<feature type="transmembrane region" description="Helical" evidence="4">
    <location>
        <begin position="181"/>
        <end position="202"/>
    </location>
</feature>
<feature type="transmembrane region" description="Helical" evidence="4">
    <location>
        <begin position="353"/>
        <end position="375"/>
    </location>
</feature>
<dbReference type="PANTHER" id="PTHR23534:SF1">
    <property type="entry name" value="MAJOR FACILITATOR SUPERFAMILY PROTEIN"/>
    <property type="match status" value="1"/>
</dbReference>
<evidence type="ECO:0000256" key="1">
    <source>
        <dbReference type="ARBA" id="ARBA00022692"/>
    </source>
</evidence>
<dbReference type="Pfam" id="PF07690">
    <property type="entry name" value="MFS_1"/>
    <property type="match status" value="1"/>
</dbReference>
<gene>
    <name evidence="6" type="ORF">C7416_10636</name>
</gene>
<organism evidence="6 7">
    <name type="scientific">Cupriavidus phytorum</name>
    <dbReference type="NCBI Taxonomy" id="3024399"/>
    <lineage>
        <taxon>Bacteria</taxon>
        <taxon>Pseudomonadati</taxon>
        <taxon>Pseudomonadota</taxon>
        <taxon>Betaproteobacteria</taxon>
        <taxon>Burkholderiales</taxon>
        <taxon>Burkholderiaceae</taxon>
        <taxon>Cupriavidus</taxon>
    </lineage>
</organism>
<dbReference type="SUPFAM" id="SSF103473">
    <property type="entry name" value="MFS general substrate transporter"/>
    <property type="match status" value="1"/>
</dbReference>
<name>A0A2W7NV99_9BURK</name>
<evidence type="ECO:0000313" key="6">
    <source>
        <dbReference type="EMBL" id="PZX26750.1"/>
    </source>
</evidence>
<evidence type="ECO:0000313" key="7">
    <source>
        <dbReference type="Proteomes" id="UP000249638"/>
    </source>
</evidence>
<dbReference type="Proteomes" id="UP000249638">
    <property type="component" value="Unassembled WGS sequence"/>
</dbReference>
<dbReference type="InterPro" id="IPR011701">
    <property type="entry name" value="MFS"/>
</dbReference>
<reference evidence="6" key="1">
    <citation type="submission" date="2018-06" db="EMBL/GenBank/DDBJ databases">
        <title>Genomic Encyclopedia of Type Strains, Phase IV (KMG-V): Genome sequencing to study the core and pangenomes of soil and plant-associated prokaryotes.</title>
        <authorList>
            <person name="Whitman W."/>
        </authorList>
    </citation>
    <scope>NUCLEOTIDE SEQUENCE [LARGE SCALE GENOMIC DNA]</scope>
    <source>
        <strain evidence="6">MLR2-44</strain>
    </source>
</reference>
<keyword evidence="7" id="KW-1185">Reference proteome</keyword>
<dbReference type="PANTHER" id="PTHR23534">
    <property type="entry name" value="MFS PERMEASE"/>
    <property type="match status" value="1"/>
</dbReference>
<evidence type="ECO:0000259" key="5">
    <source>
        <dbReference type="PROSITE" id="PS50850"/>
    </source>
</evidence>
<dbReference type="AlphaFoldDB" id="A0A2W7NV99"/>
<proteinExistence type="predicted"/>
<feature type="transmembrane region" description="Helical" evidence="4">
    <location>
        <begin position="227"/>
        <end position="254"/>
    </location>
</feature>
<evidence type="ECO:0000256" key="4">
    <source>
        <dbReference type="SAM" id="Phobius"/>
    </source>
</evidence>
<dbReference type="GO" id="GO:0022857">
    <property type="term" value="F:transmembrane transporter activity"/>
    <property type="evidence" value="ECO:0007669"/>
    <property type="project" value="InterPro"/>
</dbReference>
<sequence>MTKYNTQPALDASDLLPDRVQSGNIWRLSIAQALAGANSVVVYATGAIVGDMLAPIPMLATLPISIFVVGMAACILPIGAVSRRYGRRAAFLVGTGAGVLTGLLAMLAVILGWFWLFCLATFFGGSYAAVVLSFRFAAADGVAPARRARALSLVMAGGVAAGVVGPQLVTWTMDLWPRHTFAITFLVQALVAALSALVLLGVKLPRPSVAEMASGRPLTEIARQPRFIAAAICGAVSYMLMNFLMTAAPLAMHICGHPQASANLGMQWHVIAMYAPSFFTGSLIARFGASRVAIVGLALTGLSAAVGLGGVDVAHFWATLILLGLGWNFGFLGASALVLECHRPEEKTRVQSLNDFIVFGLMAIGSFSSGGLLSAYGWNTVLWVSFVPLVLALMALAVAMRRNKALAAEHQSMA</sequence>
<dbReference type="Gene3D" id="1.20.1250.20">
    <property type="entry name" value="MFS general substrate transporter like domains"/>
    <property type="match status" value="1"/>
</dbReference>
<keyword evidence="2 4" id="KW-1133">Transmembrane helix</keyword>
<dbReference type="EMBL" id="QKZN01000006">
    <property type="protein sequence ID" value="PZX26750.1"/>
    <property type="molecule type" value="Genomic_DNA"/>
</dbReference>
<evidence type="ECO:0000256" key="3">
    <source>
        <dbReference type="ARBA" id="ARBA00023136"/>
    </source>
</evidence>
<evidence type="ECO:0000256" key="2">
    <source>
        <dbReference type="ARBA" id="ARBA00022989"/>
    </source>
</evidence>
<feature type="transmembrane region" description="Helical" evidence="4">
    <location>
        <begin position="292"/>
        <end position="311"/>
    </location>
</feature>
<feature type="transmembrane region" description="Helical" evidence="4">
    <location>
        <begin position="56"/>
        <end position="78"/>
    </location>
</feature>
<dbReference type="InterPro" id="IPR020846">
    <property type="entry name" value="MFS_dom"/>
</dbReference>